<name>A0A453G5X5_AEGTS</name>
<organism evidence="1 2">
    <name type="scientific">Aegilops tauschii subsp. strangulata</name>
    <name type="common">Goatgrass</name>
    <dbReference type="NCBI Taxonomy" id="200361"/>
    <lineage>
        <taxon>Eukaryota</taxon>
        <taxon>Viridiplantae</taxon>
        <taxon>Streptophyta</taxon>
        <taxon>Embryophyta</taxon>
        <taxon>Tracheophyta</taxon>
        <taxon>Spermatophyta</taxon>
        <taxon>Magnoliopsida</taxon>
        <taxon>Liliopsida</taxon>
        <taxon>Poales</taxon>
        <taxon>Poaceae</taxon>
        <taxon>BOP clade</taxon>
        <taxon>Pooideae</taxon>
        <taxon>Triticodae</taxon>
        <taxon>Triticeae</taxon>
        <taxon>Triticinae</taxon>
        <taxon>Aegilops</taxon>
    </lineage>
</organism>
<evidence type="ECO:0000313" key="1">
    <source>
        <dbReference type="EnsemblPlants" id="AET3Gv20890900.16"/>
    </source>
</evidence>
<proteinExistence type="predicted"/>
<dbReference type="Proteomes" id="UP000015105">
    <property type="component" value="Chromosome 3D"/>
</dbReference>
<evidence type="ECO:0000313" key="2">
    <source>
        <dbReference type="Proteomes" id="UP000015105"/>
    </source>
</evidence>
<dbReference type="Gramene" id="AET3Gv20890900.16">
    <property type="protein sequence ID" value="AET3Gv20890900.16"/>
    <property type="gene ID" value="AET3Gv20890900"/>
</dbReference>
<reference evidence="2" key="1">
    <citation type="journal article" date="2014" name="Science">
        <title>Ancient hybridizations among the ancestral genomes of bread wheat.</title>
        <authorList>
            <consortium name="International Wheat Genome Sequencing Consortium,"/>
            <person name="Marcussen T."/>
            <person name="Sandve S.R."/>
            <person name="Heier L."/>
            <person name="Spannagl M."/>
            <person name="Pfeifer M."/>
            <person name="Jakobsen K.S."/>
            <person name="Wulff B.B."/>
            <person name="Steuernagel B."/>
            <person name="Mayer K.F."/>
            <person name="Olsen O.A."/>
        </authorList>
    </citation>
    <scope>NUCLEOTIDE SEQUENCE [LARGE SCALE GENOMIC DNA]</scope>
    <source>
        <strain evidence="2">cv. AL8/78</strain>
    </source>
</reference>
<reference evidence="2" key="2">
    <citation type="journal article" date="2017" name="Nat. Plants">
        <title>The Aegilops tauschii genome reveals multiple impacts of transposons.</title>
        <authorList>
            <person name="Zhao G."/>
            <person name="Zou C."/>
            <person name="Li K."/>
            <person name="Wang K."/>
            <person name="Li T."/>
            <person name="Gao L."/>
            <person name="Zhang X."/>
            <person name="Wang H."/>
            <person name="Yang Z."/>
            <person name="Liu X."/>
            <person name="Jiang W."/>
            <person name="Mao L."/>
            <person name="Kong X."/>
            <person name="Jiao Y."/>
            <person name="Jia J."/>
        </authorList>
    </citation>
    <scope>NUCLEOTIDE SEQUENCE [LARGE SCALE GENOMIC DNA]</scope>
    <source>
        <strain evidence="2">cv. AL8/78</strain>
    </source>
</reference>
<reference evidence="1" key="5">
    <citation type="journal article" date="2021" name="G3 (Bethesda)">
        <title>Aegilops tauschii genome assembly Aet v5.0 features greater sequence contiguity and improved annotation.</title>
        <authorList>
            <person name="Wang L."/>
            <person name="Zhu T."/>
            <person name="Rodriguez J.C."/>
            <person name="Deal K.R."/>
            <person name="Dubcovsky J."/>
            <person name="McGuire P.E."/>
            <person name="Lux T."/>
            <person name="Spannagl M."/>
            <person name="Mayer K.F.X."/>
            <person name="Baldrich P."/>
            <person name="Meyers B.C."/>
            <person name="Huo N."/>
            <person name="Gu Y.Q."/>
            <person name="Zhou H."/>
            <person name="Devos K.M."/>
            <person name="Bennetzen J.L."/>
            <person name="Unver T."/>
            <person name="Budak H."/>
            <person name="Gulick P.J."/>
            <person name="Galiba G."/>
            <person name="Kalapos B."/>
            <person name="Nelson D.R."/>
            <person name="Li P."/>
            <person name="You F.M."/>
            <person name="Luo M.C."/>
            <person name="Dvorak J."/>
        </authorList>
    </citation>
    <scope>NUCLEOTIDE SEQUENCE [LARGE SCALE GENOMIC DNA]</scope>
    <source>
        <strain evidence="1">cv. AL8/78</strain>
    </source>
</reference>
<accession>A0A453G5X5</accession>
<dbReference type="AlphaFoldDB" id="A0A453G5X5"/>
<dbReference type="EnsemblPlants" id="AET3Gv20890900.16">
    <property type="protein sequence ID" value="AET3Gv20890900.16"/>
    <property type="gene ID" value="AET3Gv20890900"/>
</dbReference>
<keyword evidence="2" id="KW-1185">Reference proteome</keyword>
<sequence>MLGKSRVTKFILQEILSVTVGDFVKKVGAISCKILLY</sequence>
<protein>
    <submittedName>
        <fullName evidence="1">Uncharacterized protein</fullName>
    </submittedName>
</protein>
<reference evidence="1" key="3">
    <citation type="journal article" date="2017" name="Nature">
        <title>Genome sequence of the progenitor of the wheat D genome Aegilops tauschii.</title>
        <authorList>
            <person name="Luo M.C."/>
            <person name="Gu Y.Q."/>
            <person name="Puiu D."/>
            <person name="Wang H."/>
            <person name="Twardziok S.O."/>
            <person name="Deal K.R."/>
            <person name="Huo N."/>
            <person name="Zhu T."/>
            <person name="Wang L."/>
            <person name="Wang Y."/>
            <person name="McGuire P.E."/>
            <person name="Liu S."/>
            <person name="Long H."/>
            <person name="Ramasamy R.K."/>
            <person name="Rodriguez J.C."/>
            <person name="Van S.L."/>
            <person name="Yuan L."/>
            <person name="Wang Z."/>
            <person name="Xia Z."/>
            <person name="Xiao L."/>
            <person name="Anderson O.D."/>
            <person name="Ouyang S."/>
            <person name="Liang Y."/>
            <person name="Zimin A.V."/>
            <person name="Pertea G."/>
            <person name="Qi P."/>
            <person name="Bennetzen J.L."/>
            <person name="Dai X."/>
            <person name="Dawson M.W."/>
            <person name="Muller H.G."/>
            <person name="Kugler K."/>
            <person name="Rivarola-Duarte L."/>
            <person name="Spannagl M."/>
            <person name="Mayer K.F.X."/>
            <person name="Lu F.H."/>
            <person name="Bevan M.W."/>
            <person name="Leroy P."/>
            <person name="Li P."/>
            <person name="You F.M."/>
            <person name="Sun Q."/>
            <person name="Liu Z."/>
            <person name="Lyons E."/>
            <person name="Wicker T."/>
            <person name="Salzberg S.L."/>
            <person name="Devos K.M."/>
            <person name="Dvorak J."/>
        </authorList>
    </citation>
    <scope>NUCLEOTIDE SEQUENCE [LARGE SCALE GENOMIC DNA]</scope>
    <source>
        <strain evidence="1">cv. AL8/78</strain>
    </source>
</reference>
<reference evidence="1" key="4">
    <citation type="submission" date="2019-03" db="UniProtKB">
        <authorList>
            <consortium name="EnsemblPlants"/>
        </authorList>
    </citation>
    <scope>IDENTIFICATION</scope>
</reference>